<evidence type="ECO:0000313" key="5">
    <source>
        <dbReference type="Proteomes" id="UP000287651"/>
    </source>
</evidence>
<reference evidence="4 5" key="1">
    <citation type="journal article" date="2014" name="Agronomy (Basel)">
        <title>A Draft Genome Sequence for Ensete ventricosum, the Drought-Tolerant Tree Against Hunger.</title>
        <authorList>
            <person name="Harrison J."/>
            <person name="Moore K.A."/>
            <person name="Paszkiewicz K."/>
            <person name="Jones T."/>
            <person name="Grant M."/>
            <person name="Ambacheew D."/>
            <person name="Muzemil S."/>
            <person name="Studholme D.J."/>
        </authorList>
    </citation>
    <scope>NUCLEOTIDE SEQUENCE [LARGE SCALE GENOMIC DNA]</scope>
</reference>
<dbReference type="InterPro" id="IPR023175">
    <property type="entry name" value="Vta1/CALS_N_sf"/>
</dbReference>
<evidence type="ECO:0000313" key="4">
    <source>
        <dbReference type="EMBL" id="RRT61614.1"/>
    </source>
</evidence>
<dbReference type="Proteomes" id="UP000287651">
    <property type="component" value="Unassembled WGS sequence"/>
</dbReference>
<accession>A0A426ZCC2</accession>
<dbReference type="GO" id="GO:0012505">
    <property type="term" value="C:endomembrane system"/>
    <property type="evidence" value="ECO:0007669"/>
    <property type="project" value="UniProtKB-SubCell"/>
</dbReference>
<protein>
    <submittedName>
        <fullName evidence="4">Uncharacterized protein</fullName>
    </submittedName>
</protein>
<keyword evidence="2" id="KW-0472">Membrane</keyword>
<proteinExistence type="predicted"/>
<evidence type="ECO:0000256" key="2">
    <source>
        <dbReference type="ARBA" id="ARBA00023136"/>
    </source>
</evidence>
<organism evidence="4 5">
    <name type="scientific">Ensete ventricosum</name>
    <name type="common">Abyssinian banana</name>
    <name type="synonym">Musa ensete</name>
    <dbReference type="NCBI Taxonomy" id="4639"/>
    <lineage>
        <taxon>Eukaryota</taxon>
        <taxon>Viridiplantae</taxon>
        <taxon>Streptophyta</taxon>
        <taxon>Embryophyta</taxon>
        <taxon>Tracheophyta</taxon>
        <taxon>Spermatophyta</taxon>
        <taxon>Magnoliopsida</taxon>
        <taxon>Liliopsida</taxon>
        <taxon>Zingiberales</taxon>
        <taxon>Musaceae</taxon>
        <taxon>Ensete</taxon>
    </lineage>
</organism>
<gene>
    <name evidence="4" type="ORF">B296_00036968</name>
</gene>
<sequence>MNSPRTKNLNAVEIYSNCSDSIDDCAWLERGESDESESFEGSPRPTGAGLAMANEIVPAEGPSDPPSRTSSMPSVRPPRVPQYSPSPFDSEKVPPTLVADVRRFLRVANQIESESPRVAYHCKKKPSFPPGSSWTIYISRLTRFLDRHGKKKAEFRDYRSFIGSSSFAVII</sequence>
<feature type="region of interest" description="Disordered" evidence="3">
    <location>
        <begin position="29"/>
        <end position="92"/>
    </location>
</feature>
<comment type="subcellular location">
    <subcellularLocation>
        <location evidence="1">Endomembrane system</location>
    </subcellularLocation>
</comment>
<evidence type="ECO:0000256" key="3">
    <source>
        <dbReference type="SAM" id="MobiDB-lite"/>
    </source>
</evidence>
<dbReference type="AlphaFoldDB" id="A0A426ZCC2"/>
<dbReference type="Gene3D" id="1.25.40.270">
    <property type="entry name" value="Vacuolar protein sorting-associated protein vta1"/>
    <property type="match status" value="1"/>
</dbReference>
<comment type="caution">
    <text evidence="4">The sequence shown here is derived from an EMBL/GenBank/DDBJ whole genome shotgun (WGS) entry which is preliminary data.</text>
</comment>
<name>A0A426ZCC2_ENSVE</name>
<evidence type="ECO:0000256" key="1">
    <source>
        <dbReference type="ARBA" id="ARBA00004308"/>
    </source>
</evidence>
<dbReference type="EMBL" id="AMZH03007322">
    <property type="protein sequence ID" value="RRT61614.1"/>
    <property type="molecule type" value="Genomic_DNA"/>
</dbReference>